<proteinExistence type="predicted"/>
<organism evidence="2 3">
    <name type="scientific">Rhodosorus marinus</name>
    <dbReference type="NCBI Taxonomy" id="101924"/>
    <lineage>
        <taxon>Eukaryota</taxon>
        <taxon>Rhodophyta</taxon>
        <taxon>Stylonematophyceae</taxon>
        <taxon>Stylonematales</taxon>
        <taxon>Stylonemataceae</taxon>
        <taxon>Rhodosorus</taxon>
    </lineage>
</organism>
<reference evidence="2 3" key="1">
    <citation type="journal article" date="2023" name="Nat. Commun.">
        <title>Origin of minicircular mitochondrial genomes in red algae.</title>
        <authorList>
            <person name="Lee Y."/>
            <person name="Cho C.H."/>
            <person name="Lee Y.M."/>
            <person name="Park S.I."/>
            <person name="Yang J.H."/>
            <person name="West J.A."/>
            <person name="Bhattacharya D."/>
            <person name="Yoon H.S."/>
        </authorList>
    </citation>
    <scope>NUCLEOTIDE SEQUENCE [LARGE SCALE GENOMIC DNA]</scope>
    <source>
        <strain evidence="2 3">CCMP1338</strain>
        <tissue evidence="2">Whole cell</tissue>
    </source>
</reference>
<sequence length="976" mass="108882">MEEAGKEAFEDEDEDELLLTDSKMLETSLHNPPPFRGDRPADLPLLTDLRNPSFGSGEGDESPNYLLVSQRASTPQFGVPASAFMSAVDLVPIHQRKRSSAGNMVLLSPRAASAQPPSTSDMEVSSSSPHGGWRSPVTRVSLRQSASRRRSVLFDPEELFVADSIESDTNSLSKAEAECGLCPNPKIDTLKAYKPRKTFRESRNLAGFFTSAGTNSELSSGDAIMLGPAECYEEAARAIALLRKKESDLAERAGHQRVGGTAENRAYVGGTRDTMQKSLFSYRSYDKQKKLEVESSFMRLVENRLMNMRTETREFQVASAIFMKVAMDRYATDPQSGNEFIDPMLTRMYSSNVKALRVRSFELLLNLAVHGAFLGRNETAVFSSLLHQLRKLLGLLTAAGPDEEDGDVWFAAMKTSLCYLRAFDPEKRATVLPVNVVSVFANKFAPRSPAIERILISELFCKAGFIDDLGQGSDSHVGFQDLSRENSARHGVVEKRKTRSGPSRREQFLLILMEPETFGGRLPSPDGLFNEELLQRSGGLSLLVTLLARARSIRSIQDILMTLVSLSISRARKKRNLRVLSADLRWQVKAIVEIFRTQTKHWNPSHFLRFQVSSFTDSVLRHLFFEPLFMDDSDRDGNQELREIVRALNERVDKDLFLTTLLELVNIGEEMRGMDSEHGGIDVPWSDRIVRMEGEVLRIGSESERPLVPVVAVICSTVKELFSGGKTASSAYIEEAIRLTELLLYSLLVRNPLWPETRFFESEAQGLLMGARILSRESLSLVRVDTLSTLLSILPSESPKSPTKTQFEYISVLRQALAELLANRVVTELLRFTDDPDACVAERACRALASSRGGMPLRMKHKAAKTLLHSREGDYSLAVYNFLLLRAYRSLTLELRLNGTNSTTAEDRIIISAAPPNGCSYSTAEPFTTQSPRSPLPRNEPVEDPESRAEHNSFSDLVYTSPLEDDDSDFDESELD</sequence>
<evidence type="ECO:0000256" key="1">
    <source>
        <dbReference type="SAM" id="MobiDB-lite"/>
    </source>
</evidence>
<feature type="compositionally biased region" description="Polar residues" evidence="1">
    <location>
        <begin position="115"/>
        <end position="129"/>
    </location>
</feature>
<name>A0AAV8V4G0_9RHOD</name>
<evidence type="ECO:0000313" key="2">
    <source>
        <dbReference type="EMBL" id="KAJ8908897.1"/>
    </source>
</evidence>
<feature type="compositionally biased region" description="Acidic residues" evidence="1">
    <location>
        <begin position="963"/>
        <end position="976"/>
    </location>
</feature>
<dbReference type="Proteomes" id="UP001157974">
    <property type="component" value="Unassembled WGS sequence"/>
</dbReference>
<protein>
    <submittedName>
        <fullName evidence="2">Uncharacterized protein</fullName>
    </submittedName>
</protein>
<gene>
    <name evidence="2" type="ORF">NDN08_005599</name>
</gene>
<feature type="region of interest" description="Disordered" evidence="1">
    <location>
        <begin position="920"/>
        <end position="976"/>
    </location>
</feature>
<feature type="region of interest" description="Disordered" evidence="1">
    <location>
        <begin position="26"/>
        <end position="62"/>
    </location>
</feature>
<feature type="region of interest" description="Disordered" evidence="1">
    <location>
        <begin position="101"/>
        <end position="141"/>
    </location>
</feature>
<keyword evidence="3" id="KW-1185">Reference proteome</keyword>
<dbReference type="AlphaFoldDB" id="A0AAV8V4G0"/>
<dbReference type="EMBL" id="JAMWBK010000001">
    <property type="protein sequence ID" value="KAJ8908897.1"/>
    <property type="molecule type" value="Genomic_DNA"/>
</dbReference>
<evidence type="ECO:0000313" key="3">
    <source>
        <dbReference type="Proteomes" id="UP001157974"/>
    </source>
</evidence>
<accession>A0AAV8V4G0</accession>
<dbReference type="PANTHER" id="PTHR34958">
    <property type="entry name" value="CONDITIONAL LOSS-OF-GROWTH 1"/>
    <property type="match status" value="1"/>
</dbReference>
<comment type="caution">
    <text evidence="2">The sequence shown here is derived from an EMBL/GenBank/DDBJ whole genome shotgun (WGS) entry which is preliminary data.</text>
</comment>
<dbReference type="PANTHER" id="PTHR34958:SF1">
    <property type="entry name" value="ARMADILLO-LIKE HELICAL DOMAIN-CONTAINING PROTEIN"/>
    <property type="match status" value="1"/>
</dbReference>
<feature type="compositionally biased region" description="Polar residues" evidence="1">
    <location>
        <begin position="920"/>
        <end position="933"/>
    </location>
</feature>